<evidence type="ECO:0000313" key="4">
    <source>
        <dbReference type="Proteomes" id="UP000829354"/>
    </source>
</evidence>
<reference evidence="3 4" key="1">
    <citation type="submission" date="2022-04" db="EMBL/GenBank/DDBJ databases">
        <title>Chromosome-level reference genomes for two strains of Caenorhabditis briggsae: an improved platform for comparative genomics.</title>
        <authorList>
            <person name="Stevens L."/>
            <person name="Andersen E."/>
        </authorList>
    </citation>
    <scope>NUCLEOTIDE SEQUENCE [LARGE SCALE GENOMIC DNA]</scope>
    <source>
        <strain evidence="3">VX34</strain>
        <tissue evidence="3">Whole-organism</tissue>
    </source>
</reference>
<sequence>MFIFGFFDFQLVSGHLSKRRVFGKLIILTGLTFIGGLIFASIEKEGNEGKKVSPVFKEFHDCVRSNLAHLKGNYDKFWHLFTILTKGCDDLEAYKALDIRTAKNQDEIKYVAFPHQDEHLTMVTLGIGHDVNAELKLREQYPNIEFFGADPVSDINKDLYVNILGGNYFEYAVSGTSGMRKAKVCDPTWRYTLIRVGYRVSFTYDIGRRSSGTTSPTMEPQKEFSKFCSFYPLEQSLRGEGYEEKTTKHIGVHNFFKNVLHKDRIDILWIDIEQNEYPILEQLHSDGLIDRAGVKICQINVELHKDLFEPKSDSEMIKFHDFVWKLLEDKKYIMMKPYYVKGLKVKNGNKWIVVTSINYPTDDVKRLAAIPDWNLVVVGDTKTPKDWELPNKHSNVLGQQTLCYQMPRPAVQQGLVHHDPDVDAIYRLLHANPKTGLDIKFNEFAPPIILSVGTYSPWNSQNTLFHKSAFHTLFLPTTVSFRTTDIWRSFISQKILHLSGLTVSFVPTNAVQFRNAHDYLKDFKDEKSVYEDSGRFLEFLHSWNCKNGPVLENCINQLAEDLVENNFWRNEDAKLMMMFLSDLKLLGFEFPEILKGEYVEPYLASANETERNVNCRRMNLEFELVDPRNYEQQNLQKAGQKLQYFGDLVDWCKETGYSDLLKTFPSAQQLSRQHEKSDTLQKHSKSVLVVVNNYPWKYGHGIIQRLYQPYFAAVVFCGSWYPDQVKDHDNYTSTIQPFNFIHMNPTEMRKGYSAYHCLTLAKEMGLANVQGYFLMADDAIFNIWQEIDFSTVHHSTGVVLDESDLFWDLDVGIFASRNVVKTFETSKSPRIQNAWKQFQNGLEINGNKKLAKQEMTSGKGRTYSDFFYIPNSESEYYATLMRVFFENGLYLEIAVDKFMKSVKTQESPKTVYIWNDDREKWDEKYSKTMIGFHPVKLSQFQQPGKNRTRYCRSILQTWADVMFSGSQNLRIL</sequence>
<keyword evidence="1" id="KW-1133">Transmembrane helix</keyword>
<organism evidence="3 4">
    <name type="scientific">Caenorhabditis briggsae</name>
    <dbReference type="NCBI Taxonomy" id="6238"/>
    <lineage>
        <taxon>Eukaryota</taxon>
        <taxon>Metazoa</taxon>
        <taxon>Ecdysozoa</taxon>
        <taxon>Nematoda</taxon>
        <taxon>Chromadorea</taxon>
        <taxon>Rhabditida</taxon>
        <taxon>Rhabditina</taxon>
        <taxon>Rhabditomorpha</taxon>
        <taxon>Rhabditoidea</taxon>
        <taxon>Rhabditidae</taxon>
        <taxon>Peloderinae</taxon>
        <taxon>Caenorhabditis</taxon>
    </lineage>
</organism>
<dbReference type="InterPro" id="IPR005049">
    <property type="entry name" value="STL-like"/>
</dbReference>
<dbReference type="PANTHER" id="PTHR31362:SF0">
    <property type="entry name" value="EXOSTOSIN DOMAIN-CONTAINING PROTEIN-RELATED"/>
    <property type="match status" value="1"/>
</dbReference>
<dbReference type="PANTHER" id="PTHR31362">
    <property type="entry name" value="GLYCOSYLTRANSFERASE STELLO1-RELATED"/>
    <property type="match status" value="1"/>
</dbReference>
<keyword evidence="1" id="KW-0812">Transmembrane</keyword>
<dbReference type="InterPro" id="IPR006342">
    <property type="entry name" value="FkbM_mtfrase"/>
</dbReference>
<dbReference type="Proteomes" id="UP000829354">
    <property type="component" value="Chromosome V"/>
</dbReference>
<keyword evidence="4" id="KW-1185">Reference proteome</keyword>
<dbReference type="EMBL" id="CP092624">
    <property type="protein sequence ID" value="UMM33734.1"/>
    <property type="molecule type" value="Genomic_DNA"/>
</dbReference>
<name>A0AAE9F0Y6_CAEBR</name>
<dbReference type="AlphaFoldDB" id="A0AAE9F0Y6"/>
<accession>A0AAE9F0Y6</accession>
<feature type="transmembrane region" description="Helical" evidence="1">
    <location>
        <begin position="21"/>
        <end position="42"/>
    </location>
</feature>
<dbReference type="Pfam" id="PF05050">
    <property type="entry name" value="Methyltransf_21"/>
    <property type="match status" value="1"/>
</dbReference>
<gene>
    <name evidence="3" type="ORF">L5515_007098</name>
</gene>
<keyword evidence="1" id="KW-0472">Membrane</keyword>
<evidence type="ECO:0000256" key="1">
    <source>
        <dbReference type="SAM" id="Phobius"/>
    </source>
</evidence>
<feature type="domain" description="Methyltransferase FkbM" evidence="2">
    <location>
        <begin position="74"/>
        <end position="333"/>
    </location>
</feature>
<protein>
    <recommendedName>
        <fullName evidence="2">Methyltransferase FkbM domain-containing protein</fullName>
    </recommendedName>
</protein>
<evidence type="ECO:0000313" key="3">
    <source>
        <dbReference type="EMBL" id="UMM33734.1"/>
    </source>
</evidence>
<dbReference type="Pfam" id="PF03385">
    <property type="entry name" value="STELLO"/>
    <property type="match status" value="1"/>
</dbReference>
<proteinExistence type="predicted"/>
<evidence type="ECO:0000259" key="2">
    <source>
        <dbReference type="Pfam" id="PF05050"/>
    </source>
</evidence>